<dbReference type="GO" id="GO:0047372">
    <property type="term" value="F:monoacylglycerol lipase activity"/>
    <property type="evidence" value="ECO:0007669"/>
    <property type="project" value="UniProtKB-EC"/>
</dbReference>
<dbReference type="PANTHER" id="PTHR11614">
    <property type="entry name" value="PHOSPHOLIPASE-RELATED"/>
    <property type="match status" value="1"/>
</dbReference>
<dbReference type="InterPro" id="IPR022742">
    <property type="entry name" value="Hydrolase_4"/>
</dbReference>
<organism evidence="2 3">
    <name type="scientific">Agrococcus casei LMG 22410</name>
    <dbReference type="NCBI Taxonomy" id="1255656"/>
    <lineage>
        <taxon>Bacteria</taxon>
        <taxon>Bacillati</taxon>
        <taxon>Actinomycetota</taxon>
        <taxon>Actinomycetes</taxon>
        <taxon>Micrococcales</taxon>
        <taxon>Microbacteriaceae</taxon>
        <taxon>Agrococcus</taxon>
    </lineage>
</organism>
<gene>
    <name evidence="2" type="ORF">CZ674_02010</name>
</gene>
<dbReference type="EC" id="3.1.1.23" evidence="2"/>
<dbReference type="Pfam" id="PF12146">
    <property type="entry name" value="Hydrolase_4"/>
    <property type="match status" value="1"/>
</dbReference>
<dbReference type="InterPro" id="IPR029058">
    <property type="entry name" value="AB_hydrolase_fold"/>
</dbReference>
<evidence type="ECO:0000313" key="2">
    <source>
        <dbReference type="EMBL" id="SJM49675.1"/>
    </source>
</evidence>
<protein>
    <submittedName>
        <fullName evidence="2">Lysophospholipase Monoglyceride lipase putative</fullName>
        <ecNumber evidence="2">3.1.1.23</ecNumber>
        <ecNumber evidence="2">3.1.1.5</ecNumber>
    </submittedName>
</protein>
<dbReference type="EMBL" id="FUHU01000010">
    <property type="protein sequence ID" value="SJM49675.1"/>
    <property type="molecule type" value="Genomic_DNA"/>
</dbReference>
<evidence type="ECO:0000313" key="3">
    <source>
        <dbReference type="Proteomes" id="UP000195787"/>
    </source>
</evidence>
<dbReference type="Gene3D" id="3.40.50.1820">
    <property type="entry name" value="alpha/beta hydrolase"/>
    <property type="match status" value="1"/>
</dbReference>
<feature type="domain" description="Serine aminopeptidase S33" evidence="1">
    <location>
        <begin position="35"/>
        <end position="273"/>
    </location>
</feature>
<keyword evidence="3" id="KW-1185">Reference proteome</keyword>
<dbReference type="EC" id="3.1.1.5" evidence="2"/>
<dbReference type="InterPro" id="IPR051044">
    <property type="entry name" value="MAG_DAG_Lipase"/>
</dbReference>
<reference evidence="2 3" key="1">
    <citation type="submission" date="2017-02" db="EMBL/GenBank/DDBJ databases">
        <authorList>
            <person name="Peterson S.W."/>
        </authorList>
    </citation>
    <scope>NUCLEOTIDE SEQUENCE [LARGE SCALE GENOMIC DNA]</scope>
    <source>
        <strain evidence="2 3">LMG 22410</strain>
    </source>
</reference>
<dbReference type="SUPFAM" id="SSF53474">
    <property type="entry name" value="alpha/beta-Hydrolases"/>
    <property type="match status" value="1"/>
</dbReference>
<sequence>MLMTSFEVIRSDTAVTANDGTELYKYVWEPGRFAGQVLLLHGFGEHALRYEHVAQFLVHNGYRVIAYDQRGHGATGLRQWGGDFGRLGRVGPGGQRAVVADAKTMLESMRDEHPDVPLGIIAHSWGSLTAQTLINDDAKLADAAVLTGTAWRRFGRMNSGDLNKRHAHLGTTGGEWLTRDEEMVAAWLADPLTIEVTVLKLLGPIESLKLLGRPARELSQDLPLLIASGSDDAIGEPSSLQQLGDDYRNRSGLTDVTVKVFPGARHEILNETNRVEVLAYIETWLTDRLGLSQV</sequence>
<evidence type="ECO:0000259" key="1">
    <source>
        <dbReference type="Pfam" id="PF12146"/>
    </source>
</evidence>
<accession>A0A1R4F1B9</accession>
<dbReference type="GO" id="GO:0004622">
    <property type="term" value="F:phosphatidylcholine lysophospholipase activity"/>
    <property type="evidence" value="ECO:0007669"/>
    <property type="project" value="UniProtKB-EC"/>
</dbReference>
<proteinExistence type="predicted"/>
<dbReference type="Proteomes" id="UP000195787">
    <property type="component" value="Unassembled WGS sequence"/>
</dbReference>
<dbReference type="AlphaFoldDB" id="A0A1R4F1B9"/>
<keyword evidence="2" id="KW-0378">Hydrolase</keyword>
<name>A0A1R4F1B9_9MICO</name>